<evidence type="ECO:0000313" key="2">
    <source>
        <dbReference type="Proteomes" id="UP000000584"/>
    </source>
</evidence>
<sequence length="357" mass="41252">MMENPQQGLEMRSIVVAYYREQAVSTLVKTLIFIVTLLFIGRSFSEEKNYDMQQLSAQQAYENGRLLRAQFKNLAAREYLKYAADLGEPNAAYLYAMEVANYRTTIRTPPESQHYLLLAAQGGSRQAMRVLYQNGEWLRAAERSLWQQTYYDTLIELGSREPSQAAYELALFHQKDNPKLAQHYLTIAVEFEHPAALMLMAQQIEQGEGSYPMPGSRATEARKTYLKAAQTGYIPAIRNYIQLLENKGKYQDAYYWRQQAVQRGDLTSLVAMGGILSGQSEFYRFVEPDLKQAKAYFNRYLEVAGSDRLSHVYQNSQKQLLDISMQLNGHEKEIAEKIELQLENYQPFFNHDAYWDN</sequence>
<dbReference type="EMBL" id="AE003853">
    <property type="protein sequence ID" value="AAF96020.1"/>
    <property type="molecule type" value="Genomic_DNA"/>
</dbReference>
<dbReference type="KEGG" id="vch:VC_A0106"/>
<evidence type="ECO:0000313" key="1">
    <source>
        <dbReference type="EMBL" id="AAF96020.1"/>
    </source>
</evidence>
<dbReference type="AlphaFoldDB" id="Q9KN59"/>
<dbReference type="EnsemblBacteria" id="AAF96020">
    <property type="protein sequence ID" value="AAF96020"/>
    <property type="gene ID" value="VC_A0106"/>
</dbReference>
<keyword evidence="2" id="KW-1185">Reference proteome</keyword>
<dbReference type="HOGENOM" id="CLU_764622_0_0_6"/>
<dbReference type="STRING" id="243277.VC_A0106"/>
<proteinExistence type="predicted"/>
<dbReference type="PIR" id="E82498">
    <property type="entry name" value="E82498"/>
</dbReference>
<dbReference type="eggNOG" id="COG0790">
    <property type="taxonomic scope" value="Bacteria"/>
</dbReference>
<reference evidence="1 2" key="1">
    <citation type="journal article" date="2000" name="Nature">
        <title>DNA sequence of both chromosomes of the cholera pathogen Vibrio cholerae.</title>
        <authorList>
            <person name="Heidelberg J.F."/>
            <person name="Eisen J.A."/>
            <person name="Nelson W.C."/>
            <person name="Clayton R.A."/>
            <person name="Gwinn M.L."/>
            <person name="Dodson R.J."/>
            <person name="Haft D.H."/>
            <person name="Hickey E.K."/>
            <person name="Peterson J.D."/>
            <person name="Umayam L.A."/>
            <person name="Gill S.R."/>
            <person name="Nelson K.E."/>
            <person name="Read T.D."/>
            <person name="Tettelin H."/>
            <person name="Richardson D."/>
            <person name="Ermolaeva M.D."/>
            <person name="Vamathevan J."/>
            <person name="Bass S."/>
            <person name="Qin H."/>
            <person name="Dragoi I."/>
            <person name="Sellers P."/>
            <person name="McDonald L."/>
            <person name="Utterback T."/>
            <person name="Fleishmann R.D."/>
            <person name="Nierman W.C."/>
            <person name="White O."/>
            <person name="Salzberg S.L."/>
            <person name="Smith H.O."/>
            <person name="Colwell R.R."/>
            <person name="Mekalanos J.J."/>
            <person name="Venter J.C."/>
            <person name="Fraser C.M."/>
        </authorList>
    </citation>
    <scope>NUCLEOTIDE SEQUENCE [LARGE SCALE GENOMIC DNA]</scope>
    <source>
        <strain evidence="2">ATCC 39315 / El Tor Inaba N16961</strain>
    </source>
</reference>
<protein>
    <recommendedName>
        <fullName evidence="3">Sel1 repeat family protein</fullName>
    </recommendedName>
</protein>
<evidence type="ECO:0008006" key="3">
    <source>
        <dbReference type="Google" id="ProtNLM"/>
    </source>
</evidence>
<dbReference type="SUPFAM" id="SSF81901">
    <property type="entry name" value="HCP-like"/>
    <property type="match status" value="2"/>
</dbReference>
<organism evidence="1 2">
    <name type="scientific">Vibrio cholerae serotype O1 (strain ATCC 39315 / El Tor Inaba N16961)</name>
    <dbReference type="NCBI Taxonomy" id="243277"/>
    <lineage>
        <taxon>Bacteria</taxon>
        <taxon>Pseudomonadati</taxon>
        <taxon>Pseudomonadota</taxon>
        <taxon>Gammaproteobacteria</taxon>
        <taxon>Vibrionales</taxon>
        <taxon>Vibrionaceae</taxon>
        <taxon>Vibrio</taxon>
    </lineage>
</organism>
<gene>
    <name evidence="1" type="ordered locus">VC_A0106</name>
</gene>
<name>Q9KN59_VIBCH</name>
<dbReference type="Gene3D" id="1.25.40.10">
    <property type="entry name" value="Tetratricopeptide repeat domain"/>
    <property type="match status" value="1"/>
</dbReference>
<dbReference type="DNASU" id="2612384"/>
<dbReference type="Proteomes" id="UP000000584">
    <property type="component" value="Chromosome II"/>
</dbReference>
<dbReference type="InterPro" id="IPR011990">
    <property type="entry name" value="TPR-like_helical_dom_sf"/>
</dbReference>
<accession>Q9KN59</accession>